<dbReference type="GO" id="GO:0005737">
    <property type="term" value="C:cytoplasm"/>
    <property type="evidence" value="ECO:0007669"/>
    <property type="project" value="TreeGrafter"/>
</dbReference>
<dbReference type="GO" id="GO:0006508">
    <property type="term" value="P:proteolysis"/>
    <property type="evidence" value="ECO:0007669"/>
    <property type="project" value="UniProtKB-KW"/>
</dbReference>
<dbReference type="InterPro" id="IPR038765">
    <property type="entry name" value="Papain-like_cys_pep_sf"/>
</dbReference>
<dbReference type="GO" id="GO:0043418">
    <property type="term" value="P:homocysteine catabolic process"/>
    <property type="evidence" value="ECO:0007669"/>
    <property type="project" value="TreeGrafter"/>
</dbReference>
<keyword evidence="4 6" id="KW-0031">Aminopeptidase</keyword>
<evidence type="ECO:0000313" key="6">
    <source>
        <dbReference type="EMBL" id="RII41005.1"/>
    </source>
</evidence>
<evidence type="ECO:0000256" key="1">
    <source>
        <dbReference type="ARBA" id="ARBA00022670"/>
    </source>
</evidence>
<evidence type="ECO:0000256" key="2">
    <source>
        <dbReference type="ARBA" id="ARBA00022801"/>
    </source>
</evidence>
<comment type="caution">
    <text evidence="6">The sequence shown here is derived from an EMBL/GenBank/DDBJ whole genome shotgun (WGS) entry which is preliminary data.</text>
</comment>
<organism evidence="6 7">
    <name type="scientific">Galactobacter valiniphilus</name>
    <dbReference type="NCBI Taxonomy" id="2676122"/>
    <lineage>
        <taxon>Bacteria</taxon>
        <taxon>Bacillati</taxon>
        <taxon>Actinomycetota</taxon>
        <taxon>Actinomycetes</taxon>
        <taxon>Micrococcales</taxon>
        <taxon>Micrococcaceae</taxon>
        <taxon>Galactobacter</taxon>
    </lineage>
</organism>
<evidence type="ECO:0000256" key="4">
    <source>
        <dbReference type="PIRNR" id="PIRNR005700"/>
    </source>
</evidence>
<dbReference type="PANTHER" id="PTHR10363">
    <property type="entry name" value="BLEOMYCIN HYDROLASE"/>
    <property type="match status" value="1"/>
</dbReference>
<evidence type="ECO:0000313" key="7">
    <source>
        <dbReference type="Proteomes" id="UP000265419"/>
    </source>
</evidence>
<dbReference type="CDD" id="cd00585">
    <property type="entry name" value="Peptidase_C1B"/>
    <property type="match status" value="1"/>
</dbReference>
<dbReference type="EMBL" id="QQXK01000041">
    <property type="protein sequence ID" value="RII41005.1"/>
    <property type="molecule type" value="Genomic_DNA"/>
</dbReference>
<dbReference type="AlphaFoldDB" id="A0A399J6C5"/>
<accession>A0A399J6C5</accession>
<evidence type="ECO:0000256" key="5">
    <source>
        <dbReference type="PIRSR" id="PIRSR005700-1"/>
    </source>
</evidence>
<keyword evidence="7" id="KW-1185">Reference proteome</keyword>
<dbReference type="PANTHER" id="PTHR10363:SF2">
    <property type="entry name" value="BLEOMYCIN HYDROLASE"/>
    <property type="match status" value="1"/>
</dbReference>
<dbReference type="PROSITE" id="PS00139">
    <property type="entry name" value="THIOL_PROTEASE_CYS"/>
    <property type="match status" value="1"/>
</dbReference>
<feature type="active site" evidence="5">
    <location>
        <position position="76"/>
    </location>
</feature>
<evidence type="ECO:0000256" key="3">
    <source>
        <dbReference type="ARBA" id="ARBA00022807"/>
    </source>
</evidence>
<dbReference type="SUPFAM" id="SSF54001">
    <property type="entry name" value="Cysteine proteinases"/>
    <property type="match status" value="1"/>
</dbReference>
<dbReference type="Proteomes" id="UP000265419">
    <property type="component" value="Unassembled WGS sequence"/>
</dbReference>
<reference evidence="6 7" key="1">
    <citation type="submission" date="2018-07" db="EMBL/GenBank/DDBJ databases">
        <title>Arthrobacter sp. nov., isolated from raw cow's milk with high bacterial count.</title>
        <authorList>
            <person name="Hahne J."/>
            <person name="Isele D."/>
            <person name="Lipski A."/>
        </authorList>
    </citation>
    <scope>NUCLEOTIDE SEQUENCE [LARGE SCALE GENOMIC DNA]</scope>
    <source>
        <strain evidence="6 7">JZ R-35</strain>
    </source>
</reference>
<dbReference type="PIRSF" id="PIRSF005700">
    <property type="entry name" value="PepC"/>
    <property type="match status" value="1"/>
</dbReference>
<feature type="active site" evidence="5">
    <location>
        <position position="391"/>
    </location>
</feature>
<protein>
    <recommendedName>
        <fullName evidence="4">Aminopeptidase</fullName>
    </recommendedName>
</protein>
<dbReference type="GO" id="GO:0009636">
    <property type="term" value="P:response to toxic substance"/>
    <property type="evidence" value="ECO:0007669"/>
    <property type="project" value="TreeGrafter"/>
</dbReference>
<keyword evidence="2 4" id="KW-0378">Hydrolase</keyword>
<keyword evidence="1 4" id="KW-0645">Protease</keyword>
<dbReference type="Pfam" id="PF03051">
    <property type="entry name" value="Peptidase_C1_2"/>
    <property type="match status" value="1"/>
</dbReference>
<dbReference type="InterPro" id="IPR004134">
    <property type="entry name" value="Peptidase_C1B"/>
</dbReference>
<gene>
    <name evidence="6" type="ORF">DWB68_14915</name>
</gene>
<dbReference type="Gene3D" id="3.90.70.10">
    <property type="entry name" value="Cysteine proteinases"/>
    <property type="match status" value="1"/>
</dbReference>
<name>A0A399J6C5_9MICC</name>
<proteinExistence type="inferred from homology"/>
<dbReference type="InterPro" id="IPR000169">
    <property type="entry name" value="Pept_cys_AS"/>
</dbReference>
<dbReference type="RefSeq" id="WP_119425916.1">
    <property type="nucleotide sequence ID" value="NZ_QQXK01000041.1"/>
</dbReference>
<comment type="similarity">
    <text evidence="4">Belongs to the peptidase C1 family.</text>
</comment>
<keyword evidence="3 4" id="KW-0788">Thiol protease</keyword>
<dbReference type="GO" id="GO:0070005">
    <property type="term" value="F:cysteine-type aminopeptidase activity"/>
    <property type="evidence" value="ECO:0007669"/>
    <property type="project" value="InterPro"/>
</dbReference>
<sequence>MPDKSRKRQQLSPETLAAWFESFEADAAARRSMNAVARTTVDDVALDRTRLLSVQTSMSHRLDDWKAVDQKRSGRCWLFAALNLLRSDARRALNVKEFEFSQNHAMYWDKLERANFFLEDMIQLADAAPEDRLPAFLLGNVADDGGQWDMEVSVFLKHGAVPKALMPETESSSNTSKLNQSLRRQLRIGARRLREAAQADAGAAELTSLKEEILKETHRILTIHLGVPPTEFEWQYNDDDRVFHREGTFTPQSFLATYTEIDLTQYVCLVDDPRPEHPKGATLTVAHLGNVVGGSPVLYLNVDVQTMKQVAAASIEQGEPVWFGCDVDPQMESTGGIWHAELFDYNGVYGVDLSTTKEERVRFGESAMTHAMLFTGVDLVENTPRRWRVENSWGSEKFDGGFCTMDDSWFDEYVFEVVVRKDRLPQSLQDALATEPLVLPAWDPMGALA</sequence>
<feature type="active site" evidence="5">
    <location>
        <position position="370"/>
    </location>
</feature>